<dbReference type="EC" id="5.6.1.7" evidence="3"/>
<evidence type="ECO:0000256" key="4">
    <source>
        <dbReference type="RuleBase" id="RU000418"/>
    </source>
</evidence>
<dbReference type="SUPFAM" id="SSF52029">
    <property type="entry name" value="GroEL apical domain-like"/>
    <property type="match status" value="1"/>
</dbReference>
<dbReference type="Proteomes" id="UP000228503">
    <property type="component" value="Unassembled WGS sequence"/>
</dbReference>
<sequence length="550" mass="58825">MAKQIIYGDEARQKLSSGVNQLARAVVTTLGPRGRNVGIDRKWGAPTVVHDGVTVAKEIELEDPFENMGAQMVKEAASKTNDVAGDGTTSSTLLTQAMVNHGIKNITAGSNPMILKRGMDAAVEEVVAQVQKMAKKIPTDDIAQITQVATISAANEEIGTIIAEAIKKVGKDGVVTVEEGKSLQMESEHKEGMEFDRGYASPYFVTNPDRMEAEIESPYILITDKKISSVSDMLPFLEKVVKVSKNIVIIAEDVDGEALATLVVNKLRGTFNTLVVKAPGFGDRRKAMLEDIAILTGGTVISEDIGKKLENVEIEDLGRADQVWADKENTRIVGGKGDKAALKARIGQIKKEMDASSSDFDKEKLQERLAKLAGGVVVIKVGAATEVEMKEKKERVNDAVSATKAALEEGIVAGGGTTYLQARKALVALRKKMKFDEEKIGVDIVYKSLGEPIKMIAQNSGMDPGQVMYQVEEKNDPDYGFDAINRDFGSMIKKGIIDPAKVVRTAIQNAESIAAAILTTEALVADLPEKDAPASGGGMGGMGGGMPGMM</sequence>
<dbReference type="Pfam" id="PF00118">
    <property type="entry name" value="Cpn60_TCP1"/>
    <property type="match status" value="1"/>
</dbReference>
<dbReference type="GO" id="GO:0005524">
    <property type="term" value="F:ATP binding"/>
    <property type="evidence" value="ECO:0007669"/>
    <property type="project" value="UniProtKB-UniRule"/>
</dbReference>
<dbReference type="NCBIfam" id="NF009487">
    <property type="entry name" value="PRK12849.1"/>
    <property type="match status" value="1"/>
</dbReference>
<dbReference type="GO" id="GO:0051082">
    <property type="term" value="F:unfolded protein binding"/>
    <property type="evidence" value="ECO:0007669"/>
    <property type="project" value="UniProtKB-UniRule"/>
</dbReference>
<organism evidence="6 7">
    <name type="scientific">Candidatus Roizmanbacteria bacterium CG_4_10_14_0_2_um_filter_39_13</name>
    <dbReference type="NCBI Taxonomy" id="1974825"/>
    <lineage>
        <taxon>Bacteria</taxon>
        <taxon>Candidatus Roizmaniibacteriota</taxon>
    </lineage>
</organism>
<dbReference type="EMBL" id="PFOB01000025">
    <property type="protein sequence ID" value="PIZ63347.1"/>
    <property type="molecule type" value="Genomic_DNA"/>
</dbReference>
<dbReference type="PRINTS" id="PR00298">
    <property type="entry name" value="CHAPERONIN60"/>
</dbReference>
<comment type="caution">
    <text evidence="6">The sequence shown here is derived from an EMBL/GenBank/DDBJ whole genome shotgun (WGS) entry which is preliminary data.</text>
</comment>
<evidence type="ECO:0000256" key="5">
    <source>
        <dbReference type="RuleBase" id="RU000419"/>
    </source>
</evidence>
<dbReference type="NCBIfam" id="NF009489">
    <property type="entry name" value="PRK12851.1"/>
    <property type="match status" value="1"/>
</dbReference>
<gene>
    <name evidence="3 6" type="primary">groL</name>
    <name evidence="3" type="synonym">groEL</name>
    <name evidence="6" type="ORF">COY16_02205</name>
</gene>
<keyword evidence="3" id="KW-0413">Isomerase</keyword>
<dbReference type="SUPFAM" id="SSF48592">
    <property type="entry name" value="GroEL equatorial domain-like"/>
    <property type="match status" value="1"/>
</dbReference>
<dbReference type="CDD" id="cd03344">
    <property type="entry name" value="GroEL"/>
    <property type="match status" value="1"/>
</dbReference>
<comment type="subunit">
    <text evidence="3 5">Forms a cylinder of 14 subunits composed of two heptameric rings stacked back-to-back. Interacts with the co-chaperonin GroES.</text>
</comment>
<dbReference type="GO" id="GO:0140662">
    <property type="term" value="F:ATP-dependent protein folding chaperone"/>
    <property type="evidence" value="ECO:0007669"/>
    <property type="project" value="InterPro"/>
</dbReference>
<evidence type="ECO:0000313" key="6">
    <source>
        <dbReference type="EMBL" id="PIZ63347.1"/>
    </source>
</evidence>
<dbReference type="InterPro" id="IPR002423">
    <property type="entry name" value="Cpn60/GroEL/TCP-1"/>
</dbReference>
<name>A0A2M7TZV3_9BACT</name>
<dbReference type="Gene3D" id="3.30.260.10">
    <property type="entry name" value="TCP-1-like chaperonin intermediate domain"/>
    <property type="match status" value="1"/>
</dbReference>
<dbReference type="Gene3D" id="1.10.560.10">
    <property type="entry name" value="GroEL-like equatorial domain"/>
    <property type="match status" value="1"/>
</dbReference>
<dbReference type="FunFam" id="3.50.7.10:FF:000001">
    <property type="entry name" value="60 kDa chaperonin"/>
    <property type="match status" value="1"/>
</dbReference>
<keyword evidence="3" id="KW-0963">Cytoplasm</keyword>
<feature type="binding site" evidence="3">
    <location>
        <position position="498"/>
    </location>
    <ligand>
        <name>ATP</name>
        <dbReference type="ChEBI" id="CHEBI:30616"/>
    </ligand>
</feature>
<protein>
    <recommendedName>
        <fullName evidence="3">Chaperonin GroEL</fullName>
        <ecNumber evidence="3">5.6.1.7</ecNumber>
    </recommendedName>
    <alternativeName>
        <fullName evidence="3">60 kDa chaperonin</fullName>
    </alternativeName>
    <alternativeName>
        <fullName evidence="3">Chaperonin-60</fullName>
        <shortName evidence="3">Cpn60</shortName>
    </alternativeName>
</protein>
<keyword evidence="3" id="KW-0547">Nucleotide-binding</keyword>
<dbReference type="NCBIfam" id="NF009488">
    <property type="entry name" value="PRK12850.1"/>
    <property type="match status" value="1"/>
</dbReference>
<dbReference type="InterPro" id="IPR001844">
    <property type="entry name" value="Cpn60/GroEL"/>
</dbReference>
<dbReference type="InterPro" id="IPR027410">
    <property type="entry name" value="TCP-1-like_intermed_sf"/>
</dbReference>
<dbReference type="InterPro" id="IPR027409">
    <property type="entry name" value="GroEL-like_apical_dom_sf"/>
</dbReference>
<dbReference type="HAMAP" id="MF_00600">
    <property type="entry name" value="CH60"/>
    <property type="match status" value="1"/>
</dbReference>
<evidence type="ECO:0000313" key="7">
    <source>
        <dbReference type="Proteomes" id="UP000228503"/>
    </source>
</evidence>
<dbReference type="AlphaFoldDB" id="A0A2M7TZV3"/>
<comment type="function">
    <text evidence="3 5">Together with its co-chaperonin GroES, plays an essential role in assisting protein folding. The GroEL-GroES system forms a nano-cage that allows encapsulation of the non-native substrate proteins and provides a physical environment optimized to promote and accelerate protein folding.</text>
</comment>
<comment type="caution">
    <text evidence="3">Lacks conserved residue(s) required for the propagation of feature annotation.</text>
</comment>
<dbReference type="NCBIfam" id="NF000592">
    <property type="entry name" value="PRK00013.1"/>
    <property type="match status" value="1"/>
</dbReference>
<dbReference type="GO" id="GO:0016853">
    <property type="term" value="F:isomerase activity"/>
    <property type="evidence" value="ECO:0007669"/>
    <property type="project" value="UniProtKB-KW"/>
</dbReference>
<dbReference type="PANTHER" id="PTHR45633">
    <property type="entry name" value="60 KDA HEAT SHOCK PROTEIN, MITOCHONDRIAL"/>
    <property type="match status" value="1"/>
</dbReference>
<keyword evidence="3" id="KW-0067">ATP-binding</keyword>
<keyword evidence="2 3" id="KW-0143">Chaperone</keyword>
<comment type="subcellular location">
    <subcellularLocation>
        <location evidence="3">Cytoplasm</location>
    </subcellularLocation>
</comment>
<dbReference type="GO" id="GO:0005737">
    <property type="term" value="C:cytoplasm"/>
    <property type="evidence" value="ECO:0007669"/>
    <property type="project" value="UniProtKB-SubCell"/>
</dbReference>
<evidence type="ECO:0000256" key="2">
    <source>
        <dbReference type="ARBA" id="ARBA00023186"/>
    </source>
</evidence>
<proteinExistence type="inferred from homology"/>
<reference evidence="7" key="1">
    <citation type="submission" date="2017-09" db="EMBL/GenBank/DDBJ databases">
        <title>Depth-based differentiation of microbial function through sediment-hosted aquifers and enrichment of novel symbionts in the deep terrestrial subsurface.</title>
        <authorList>
            <person name="Probst A.J."/>
            <person name="Ladd B."/>
            <person name="Jarett J.K."/>
            <person name="Geller-Mcgrath D.E."/>
            <person name="Sieber C.M.K."/>
            <person name="Emerson J.B."/>
            <person name="Anantharaman K."/>
            <person name="Thomas B.C."/>
            <person name="Malmstrom R."/>
            <person name="Stieglmeier M."/>
            <person name="Klingl A."/>
            <person name="Woyke T."/>
            <person name="Ryan C.M."/>
            <person name="Banfield J.F."/>
        </authorList>
    </citation>
    <scope>NUCLEOTIDE SEQUENCE [LARGE SCALE GENOMIC DNA]</scope>
</reference>
<evidence type="ECO:0000256" key="1">
    <source>
        <dbReference type="ARBA" id="ARBA00006607"/>
    </source>
</evidence>
<comment type="similarity">
    <text evidence="1 3 4">Belongs to the chaperonin (HSP60) family.</text>
</comment>
<feature type="binding site" evidence="3">
    <location>
        <begin position="29"/>
        <end position="32"/>
    </location>
    <ligand>
        <name>ATP</name>
        <dbReference type="ChEBI" id="CHEBI:30616"/>
    </ligand>
</feature>
<dbReference type="NCBIfam" id="TIGR02348">
    <property type="entry name" value="GroEL"/>
    <property type="match status" value="1"/>
</dbReference>
<dbReference type="SUPFAM" id="SSF54849">
    <property type="entry name" value="GroEL-intermediate domain like"/>
    <property type="match status" value="1"/>
</dbReference>
<dbReference type="Gene3D" id="3.50.7.10">
    <property type="entry name" value="GroEL"/>
    <property type="match status" value="1"/>
</dbReference>
<accession>A0A2M7TZV3</accession>
<dbReference type="GO" id="GO:0042026">
    <property type="term" value="P:protein refolding"/>
    <property type="evidence" value="ECO:0007669"/>
    <property type="project" value="UniProtKB-UniRule"/>
</dbReference>
<dbReference type="InterPro" id="IPR027413">
    <property type="entry name" value="GROEL-like_equatorial_sf"/>
</dbReference>
<evidence type="ECO:0000256" key="3">
    <source>
        <dbReference type="HAMAP-Rule" id="MF_00600"/>
    </source>
</evidence>
<feature type="binding site" evidence="3">
    <location>
        <position position="415"/>
    </location>
    <ligand>
        <name>ATP</name>
        <dbReference type="ChEBI" id="CHEBI:30616"/>
    </ligand>
</feature>